<gene>
    <name evidence="1" type="ORF">MLD38_016802</name>
</gene>
<protein>
    <submittedName>
        <fullName evidence="1">Uncharacterized protein</fullName>
    </submittedName>
</protein>
<sequence length="106" mass="11494">MAMSGPVSIGTRGTVGSLLKKEMEYFRKLHSGGSDPTSHRREGSRNMKTTSGRALSGTANRWQKKKLPVPGICSIVDVAELSCCREDEASGFSYRILGGEFKGKQV</sequence>
<keyword evidence="2" id="KW-1185">Reference proteome</keyword>
<accession>A0ACB9QNL6</accession>
<proteinExistence type="predicted"/>
<dbReference type="Proteomes" id="UP001057402">
    <property type="component" value="Chromosome 5"/>
</dbReference>
<comment type="caution">
    <text evidence="1">The sequence shown here is derived from an EMBL/GenBank/DDBJ whole genome shotgun (WGS) entry which is preliminary data.</text>
</comment>
<dbReference type="EMBL" id="CM042884">
    <property type="protein sequence ID" value="KAI4368220.1"/>
    <property type="molecule type" value="Genomic_DNA"/>
</dbReference>
<reference evidence="2" key="1">
    <citation type="journal article" date="2023" name="Front. Plant Sci.">
        <title>Chromosomal-level genome assembly of Melastoma candidum provides insights into trichome evolution.</title>
        <authorList>
            <person name="Zhong Y."/>
            <person name="Wu W."/>
            <person name="Sun C."/>
            <person name="Zou P."/>
            <person name="Liu Y."/>
            <person name="Dai S."/>
            <person name="Zhou R."/>
        </authorList>
    </citation>
    <scope>NUCLEOTIDE SEQUENCE [LARGE SCALE GENOMIC DNA]</scope>
</reference>
<organism evidence="1 2">
    <name type="scientific">Melastoma candidum</name>
    <dbReference type="NCBI Taxonomy" id="119954"/>
    <lineage>
        <taxon>Eukaryota</taxon>
        <taxon>Viridiplantae</taxon>
        <taxon>Streptophyta</taxon>
        <taxon>Embryophyta</taxon>
        <taxon>Tracheophyta</taxon>
        <taxon>Spermatophyta</taxon>
        <taxon>Magnoliopsida</taxon>
        <taxon>eudicotyledons</taxon>
        <taxon>Gunneridae</taxon>
        <taxon>Pentapetalae</taxon>
        <taxon>rosids</taxon>
        <taxon>malvids</taxon>
        <taxon>Myrtales</taxon>
        <taxon>Melastomataceae</taxon>
        <taxon>Melastomatoideae</taxon>
        <taxon>Melastomateae</taxon>
        <taxon>Melastoma</taxon>
    </lineage>
</organism>
<evidence type="ECO:0000313" key="1">
    <source>
        <dbReference type="EMBL" id="KAI4368220.1"/>
    </source>
</evidence>
<name>A0ACB9QNL6_9MYRT</name>
<evidence type="ECO:0000313" key="2">
    <source>
        <dbReference type="Proteomes" id="UP001057402"/>
    </source>
</evidence>